<feature type="signal peptide" evidence="1">
    <location>
        <begin position="1"/>
        <end position="20"/>
    </location>
</feature>
<comment type="caution">
    <text evidence="2">The sequence shown here is derived from an EMBL/GenBank/DDBJ whole genome shotgun (WGS) entry which is preliminary data.</text>
</comment>
<evidence type="ECO:0008006" key="4">
    <source>
        <dbReference type="Google" id="ProtNLM"/>
    </source>
</evidence>
<keyword evidence="1" id="KW-0732">Signal</keyword>
<protein>
    <recommendedName>
        <fullName evidence="4">Secreted protein</fullName>
    </recommendedName>
</protein>
<evidence type="ECO:0000256" key="1">
    <source>
        <dbReference type="SAM" id="SignalP"/>
    </source>
</evidence>
<dbReference type="EMBL" id="MTYJ01000015">
    <property type="protein sequence ID" value="OQV22783.1"/>
    <property type="molecule type" value="Genomic_DNA"/>
</dbReference>
<gene>
    <name evidence="2" type="ORF">BV898_03220</name>
</gene>
<keyword evidence="3" id="KW-1185">Reference proteome</keyword>
<proteinExistence type="predicted"/>
<reference evidence="3" key="1">
    <citation type="submission" date="2017-01" db="EMBL/GenBank/DDBJ databases">
        <title>Comparative genomics of anhydrobiosis in the tardigrade Hypsibius dujardini.</title>
        <authorList>
            <person name="Yoshida Y."/>
            <person name="Koutsovoulos G."/>
            <person name="Laetsch D."/>
            <person name="Stevens L."/>
            <person name="Kumar S."/>
            <person name="Horikawa D."/>
            <person name="Ishino K."/>
            <person name="Komine S."/>
            <person name="Tomita M."/>
            <person name="Blaxter M."/>
            <person name="Arakawa K."/>
        </authorList>
    </citation>
    <scope>NUCLEOTIDE SEQUENCE [LARGE SCALE GENOMIC DNA]</scope>
    <source>
        <strain evidence="3">Z151</strain>
    </source>
</reference>
<feature type="chain" id="PRO_5013320457" description="Secreted protein" evidence="1">
    <location>
        <begin position="21"/>
        <end position="536"/>
    </location>
</feature>
<sequence>MKASVVLMMVALVNSPLIQARSLPKPAHRALDPQGLSDTIIGAIDDLAAELHSHGVNIPLAVVQFMSGQGFQYRHLVVAALDRLKAQLQADFEIDGDAILTTLTSGTAEEQDELLEQYYEVYVNVFAHLASIVGLPFLGGFGDRTAQRAIDPQSHGAPALEDLPAIAGTTPEIARTIYNAVVALSAQLHTQFGVELGDVVTGQTQNQAAIAASLEALQQLANQLREEHGVSIADVLKSIAAANLAQILQEYPQFFSIAAAIYETLQQIIAQHITARGLSPSFEDLPPIAGTTPAIARAIYDAVIALSAQLHTQFGVELGDVVTGEVSDPVVIGQAIAALQALANKLRAEHGVALADVFASIANANLPILAEHFPQFIPAVTAFYRQLQWVIAQFITKMLKTSWTAARSATKESLNAPLQLFCRTRQQLDDRSERIGGYPYIATNVGVTESQFNWKFDLTKVVVLATDFVNIPSGRNPGCRRPSQLSDRLPSVYPLLRLLSTTTTTEFTVAQRVIPPERVFPTPCWRSFTDLQRNDF</sequence>
<dbReference type="AlphaFoldDB" id="A0A1W0X5M5"/>
<evidence type="ECO:0000313" key="3">
    <source>
        <dbReference type="Proteomes" id="UP000192578"/>
    </source>
</evidence>
<organism evidence="2 3">
    <name type="scientific">Hypsibius exemplaris</name>
    <name type="common">Freshwater tardigrade</name>
    <dbReference type="NCBI Taxonomy" id="2072580"/>
    <lineage>
        <taxon>Eukaryota</taxon>
        <taxon>Metazoa</taxon>
        <taxon>Ecdysozoa</taxon>
        <taxon>Tardigrada</taxon>
        <taxon>Eutardigrada</taxon>
        <taxon>Parachela</taxon>
        <taxon>Hypsibioidea</taxon>
        <taxon>Hypsibiidae</taxon>
        <taxon>Hypsibius</taxon>
    </lineage>
</organism>
<accession>A0A1W0X5M5</accession>
<evidence type="ECO:0000313" key="2">
    <source>
        <dbReference type="EMBL" id="OQV22783.1"/>
    </source>
</evidence>
<name>A0A1W0X5M5_HYPEX</name>
<dbReference type="Proteomes" id="UP000192578">
    <property type="component" value="Unassembled WGS sequence"/>
</dbReference>